<gene>
    <name evidence="6" type="ORF">EGM181_03700</name>
</gene>
<evidence type="ECO:0000313" key="6">
    <source>
        <dbReference type="EMBL" id="QOG26424.1"/>
    </source>
</evidence>
<evidence type="ECO:0000256" key="4">
    <source>
        <dbReference type="RuleBase" id="RU361192"/>
    </source>
</evidence>
<dbReference type="EMBL" id="CP050485">
    <property type="protein sequence ID" value="QOG26424.1"/>
    <property type="molecule type" value="Genomic_DNA"/>
</dbReference>
<dbReference type="Gene3D" id="2.60.120.260">
    <property type="entry name" value="Galactose-binding domain-like"/>
    <property type="match status" value="1"/>
</dbReference>
<evidence type="ECO:0000256" key="1">
    <source>
        <dbReference type="ARBA" id="ARBA00010687"/>
    </source>
</evidence>
<dbReference type="RefSeq" id="WP_002333904.1">
    <property type="nucleotide sequence ID" value="NZ_CP050485.1"/>
</dbReference>
<comment type="catalytic activity">
    <reaction evidence="4">
        <text>The enzyme specifically hydrolyzes (1-&gt;4)-beta-D-galactosidic linkages in type I arabinogalactans.</text>
        <dbReference type="EC" id="3.2.1.89"/>
    </reaction>
</comment>
<comment type="similarity">
    <text evidence="1 4">Belongs to the glycosyl hydrolase 53 family.</text>
</comment>
<dbReference type="Pfam" id="PF02368">
    <property type="entry name" value="Big_2"/>
    <property type="match status" value="1"/>
</dbReference>
<dbReference type="InterPro" id="IPR008964">
    <property type="entry name" value="Invasin/intimin_cell_adhesion"/>
</dbReference>
<accession>A0AAE7MMY3</accession>
<organism evidence="6 7">
    <name type="scientific">Enterococcus gallinarum</name>
    <dbReference type="NCBI Taxonomy" id="1353"/>
    <lineage>
        <taxon>Bacteria</taxon>
        <taxon>Bacillati</taxon>
        <taxon>Bacillota</taxon>
        <taxon>Bacilli</taxon>
        <taxon>Lactobacillales</taxon>
        <taxon>Enterococcaceae</taxon>
        <taxon>Enterococcus</taxon>
    </lineage>
</organism>
<dbReference type="Proteomes" id="UP000516696">
    <property type="component" value="Chromosome"/>
</dbReference>
<dbReference type="GO" id="GO:0031218">
    <property type="term" value="F:arabinogalactan endo-1,4-beta-galactosidase activity"/>
    <property type="evidence" value="ECO:0007669"/>
    <property type="project" value="UniProtKB-EC"/>
</dbReference>
<keyword evidence="2 4" id="KW-0378">Hydrolase</keyword>
<dbReference type="GO" id="GO:0045490">
    <property type="term" value="P:pectin catabolic process"/>
    <property type="evidence" value="ECO:0007669"/>
    <property type="project" value="TreeGrafter"/>
</dbReference>
<keyword evidence="3 4" id="KW-0326">Glycosidase</keyword>
<dbReference type="GO" id="GO:0015926">
    <property type="term" value="F:glucosidase activity"/>
    <property type="evidence" value="ECO:0007669"/>
    <property type="project" value="InterPro"/>
</dbReference>
<evidence type="ECO:0000313" key="7">
    <source>
        <dbReference type="Proteomes" id="UP000516696"/>
    </source>
</evidence>
<evidence type="ECO:0000259" key="5">
    <source>
        <dbReference type="SMART" id="SM00635"/>
    </source>
</evidence>
<dbReference type="InterPro" id="IPR011683">
    <property type="entry name" value="Glyco_hydro_53"/>
</dbReference>
<dbReference type="Pfam" id="PF07745">
    <property type="entry name" value="Glyco_hydro_53"/>
    <property type="match status" value="1"/>
</dbReference>
<protein>
    <recommendedName>
        <fullName evidence="4">Arabinogalactan endo-beta-1,4-galactanase</fullName>
        <ecNumber evidence="4">3.2.1.89</ecNumber>
    </recommendedName>
</protein>
<dbReference type="InterPro" id="IPR017853">
    <property type="entry name" value="GH"/>
</dbReference>
<dbReference type="Gene3D" id="3.20.20.80">
    <property type="entry name" value="Glycosidases"/>
    <property type="match status" value="1"/>
</dbReference>
<dbReference type="AlphaFoldDB" id="A0AAE7MMY3"/>
<dbReference type="SUPFAM" id="SSF49373">
    <property type="entry name" value="Invasin/intimin cell-adhesion fragments"/>
    <property type="match status" value="1"/>
</dbReference>
<dbReference type="SMART" id="SM00635">
    <property type="entry name" value="BID_2"/>
    <property type="match status" value="1"/>
</dbReference>
<evidence type="ECO:0000256" key="2">
    <source>
        <dbReference type="ARBA" id="ARBA00022801"/>
    </source>
</evidence>
<dbReference type="PANTHER" id="PTHR34983">
    <property type="entry name" value="ARABINOGALACTAN ENDO-BETA-1,4-GALACTANASE A"/>
    <property type="match status" value="1"/>
</dbReference>
<name>A0AAE7MMY3_ENTGA</name>
<reference evidence="6 7" key="1">
    <citation type="submission" date="2020-03" db="EMBL/GenBank/DDBJ databases">
        <title>Characterization of ganglioside-mimicking enterococci.</title>
        <authorList>
            <person name="Patry R.T."/>
            <person name="Nothaft H."/>
            <person name="Bridger R."/>
            <person name="Shajahan A."/>
            <person name="Huynh S."/>
            <person name="Sanchez S."/>
            <person name="Azadi P."/>
            <person name="Cooper K."/>
            <person name="Miller W.G."/>
            <person name="Parker C.T."/>
            <person name="Wells L."/>
            <person name="Szymanski C.M."/>
        </authorList>
    </citation>
    <scope>NUCLEOTIDE SEQUENCE [LARGE SCALE GENOMIC DNA]</scope>
    <source>
        <strain evidence="6 7">EGM181</strain>
    </source>
</reference>
<dbReference type="PROSITE" id="PS51257">
    <property type="entry name" value="PROKAR_LIPOPROTEIN"/>
    <property type="match status" value="1"/>
</dbReference>
<dbReference type="Gene3D" id="2.60.40.1080">
    <property type="match status" value="1"/>
</dbReference>
<dbReference type="SUPFAM" id="SSF51445">
    <property type="entry name" value="(Trans)glycosidases"/>
    <property type="match status" value="1"/>
</dbReference>
<dbReference type="EC" id="3.2.1.89" evidence="4"/>
<evidence type="ECO:0000256" key="3">
    <source>
        <dbReference type="ARBA" id="ARBA00023295"/>
    </source>
</evidence>
<sequence length="657" mass="71809">MKLKKILSVAILSSLSCGLILGLGKTMEANANSDEFYIEKVDNMPEDFIKGADISTLIAQEQSGVKYYNESNQEEDLFTILSENGVNYARIRIWNDPYNAEGQGYGAGNCDVDKAIEMGKRATSAGMKVLIDFHYSDFWADPGRQLVPKAWKGYSVTEKADALYAFTKDSLEKIIAAGVDVGMVQVGNETTGSGICGESGNGRYDLFKAGSRAIREVDPNILIALHFTNPDRTSTILNYARDLKNNNIDYDVFATSYYAFWHGSLENLTYVLKTVSDTYGKKTMVAETSYAYTLEDGDGQKNVVNSVSQTTTGGYAASVQGQADSLRDVMDATVKAGENALGVFYWEPAWTPVGPRDRDVNMPIWEKFGSGWASTAAIGYDTAVNESNYGGSEWDNQALFDFNGKALDSLKVFKYADQGLGTVPKEESLLKNGSFENSDLSDYSISQSYVTRKADTPKSGNYALHFWNKTAVDYLVEQSIDLQPGTYRFSLAMQGDETGASEDIFAYVNIGEDTLGKSNPLQLTGLSEWKEGKVEFTLTEPTIVKVGLSVKADAGAWGTTDDWKLVEIEAPEIVEVDSIKLNVNSLNILKVNKSINLSPQVLPETATDKTITYTCDKEGIVQIDSNGTLTAKKAGTVKVTASSINGKTESFTVRVTK</sequence>
<proteinExistence type="inferred from homology"/>
<feature type="domain" description="BIG2" evidence="5">
    <location>
        <begin position="575"/>
        <end position="653"/>
    </location>
</feature>
<dbReference type="InterPro" id="IPR003343">
    <property type="entry name" value="Big_2"/>
</dbReference>
<dbReference type="PANTHER" id="PTHR34983:SF2">
    <property type="entry name" value="ENDO-BETA-1,4-GALACTANASE"/>
    <property type="match status" value="1"/>
</dbReference>